<dbReference type="SUPFAM" id="SSF54695">
    <property type="entry name" value="POZ domain"/>
    <property type="match status" value="1"/>
</dbReference>
<dbReference type="Proteomes" id="UP001347796">
    <property type="component" value="Unassembled WGS sequence"/>
</dbReference>
<keyword evidence="4" id="KW-1185">Reference proteome</keyword>
<dbReference type="PANTHER" id="PTHR24410">
    <property type="entry name" value="HL07962P-RELATED"/>
    <property type="match status" value="1"/>
</dbReference>
<dbReference type="SMART" id="SM00225">
    <property type="entry name" value="BTB"/>
    <property type="match status" value="1"/>
</dbReference>
<dbReference type="Pfam" id="PF00651">
    <property type="entry name" value="BTB"/>
    <property type="match status" value="2"/>
</dbReference>
<dbReference type="AlphaFoldDB" id="A0AAN8IZP6"/>
<sequence length="255" mass="28496">MAGFSSMSPLLSTCEKFDYSDSEDSVTSSGYDSAVLSVGNWSDSEIESEDEGGFNSDDMADIMIFENTKPITNTMEYILSMPSLCDVVFIVGEDESIIRGLKAVLASRNRIFYDMLMKKDEIESQDATESTKKSKTSRFPKFKKKSRKSNQDVEKKLTVVIKDYDFNVFSRLISFLHLGEVSVTPETVVGLMCAADEFKIPELQQACWDFCFRCLDNGNIATIVQSSQFYRGRPAADDLMFKLVGMMGGPKTTSV</sequence>
<feature type="compositionally biased region" description="Basic residues" evidence="1">
    <location>
        <begin position="133"/>
        <end position="147"/>
    </location>
</feature>
<gene>
    <name evidence="3" type="ORF">SNE40_020462</name>
</gene>
<comment type="caution">
    <text evidence="3">The sequence shown here is derived from an EMBL/GenBank/DDBJ whole genome shotgun (WGS) entry which is preliminary data.</text>
</comment>
<dbReference type="Gene3D" id="3.30.710.10">
    <property type="entry name" value="Potassium Channel Kv1.1, Chain A"/>
    <property type="match status" value="1"/>
</dbReference>
<dbReference type="EMBL" id="JAZGQO010000015">
    <property type="protein sequence ID" value="KAK6169397.1"/>
    <property type="molecule type" value="Genomic_DNA"/>
</dbReference>
<evidence type="ECO:0000313" key="3">
    <source>
        <dbReference type="EMBL" id="KAK6169397.1"/>
    </source>
</evidence>
<dbReference type="PANTHER" id="PTHR24410:SF46">
    <property type="entry name" value="SERINE-ENRICHED PROTEIN"/>
    <property type="match status" value="1"/>
</dbReference>
<reference evidence="3 4" key="1">
    <citation type="submission" date="2024-01" db="EMBL/GenBank/DDBJ databases">
        <title>The genome of the rayed Mediterranean limpet Patella caerulea (Linnaeus, 1758).</title>
        <authorList>
            <person name="Anh-Thu Weber A."/>
            <person name="Halstead-Nussloch G."/>
        </authorList>
    </citation>
    <scope>NUCLEOTIDE SEQUENCE [LARGE SCALE GENOMIC DNA]</scope>
    <source>
        <strain evidence="3">AATW-2023a</strain>
        <tissue evidence="3">Whole specimen</tissue>
    </source>
</reference>
<dbReference type="PROSITE" id="PS50097">
    <property type="entry name" value="BTB"/>
    <property type="match status" value="1"/>
</dbReference>
<evidence type="ECO:0000259" key="2">
    <source>
        <dbReference type="PROSITE" id="PS50097"/>
    </source>
</evidence>
<feature type="domain" description="BTB" evidence="2">
    <location>
        <begin position="85"/>
        <end position="185"/>
    </location>
</feature>
<evidence type="ECO:0000256" key="1">
    <source>
        <dbReference type="SAM" id="MobiDB-lite"/>
    </source>
</evidence>
<evidence type="ECO:0000313" key="4">
    <source>
        <dbReference type="Proteomes" id="UP001347796"/>
    </source>
</evidence>
<dbReference type="InterPro" id="IPR011333">
    <property type="entry name" value="SKP1/BTB/POZ_sf"/>
</dbReference>
<proteinExistence type="predicted"/>
<name>A0AAN8IZP6_PATCE</name>
<dbReference type="InterPro" id="IPR051481">
    <property type="entry name" value="BTB-POZ/Galectin-3-binding"/>
</dbReference>
<accession>A0AAN8IZP6</accession>
<dbReference type="InterPro" id="IPR000210">
    <property type="entry name" value="BTB/POZ_dom"/>
</dbReference>
<feature type="region of interest" description="Disordered" evidence="1">
    <location>
        <begin position="124"/>
        <end position="147"/>
    </location>
</feature>
<organism evidence="3 4">
    <name type="scientific">Patella caerulea</name>
    <name type="common">Rayed Mediterranean limpet</name>
    <dbReference type="NCBI Taxonomy" id="87958"/>
    <lineage>
        <taxon>Eukaryota</taxon>
        <taxon>Metazoa</taxon>
        <taxon>Spiralia</taxon>
        <taxon>Lophotrochozoa</taxon>
        <taxon>Mollusca</taxon>
        <taxon>Gastropoda</taxon>
        <taxon>Patellogastropoda</taxon>
        <taxon>Patelloidea</taxon>
        <taxon>Patellidae</taxon>
        <taxon>Patella</taxon>
    </lineage>
</organism>
<protein>
    <recommendedName>
        <fullName evidence="2">BTB domain-containing protein</fullName>
    </recommendedName>
</protein>